<protein>
    <submittedName>
        <fullName evidence="1">Uncharacterized protein</fullName>
    </submittedName>
</protein>
<dbReference type="EMBL" id="GBRH01187932">
    <property type="protein sequence ID" value="JAE09964.1"/>
    <property type="molecule type" value="Transcribed_RNA"/>
</dbReference>
<name>A0A0A9FFG0_ARUDO</name>
<proteinExistence type="predicted"/>
<reference evidence="1" key="2">
    <citation type="journal article" date="2015" name="Data Brief">
        <title>Shoot transcriptome of the giant reed, Arundo donax.</title>
        <authorList>
            <person name="Barrero R.A."/>
            <person name="Guerrero F.D."/>
            <person name="Moolhuijzen P."/>
            <person name="Goolsby J.A."/>
            <person name="Tidwell J."/>
            <person name="Bellgard S.E."/>
            <person name="Bellgard M.I."/>
        </authorList>
    </citation>
    <scope>NUCLEOTIDE SEQUENCE</scope>
    <source>
        <tissue evidence="1">Shoot tissue taken approximately 20 cm above the soil surface</tissue>
    </source>
</reference>
<reference evidence="1" key="1">
    <citation type="submission" date="2014-09" db="EMBL/GenBank/DDBJ databases">
        <authorList>
            <person name="Magalhaes I.L.F."/>
            <person name="Oliveira U."/>
            <person name="Santos F.R."/>
            <person name="Vidigal T.H.D.A."/>
            <person name="Brescovit A.D."/>
            <person name="Santos A.J."/>
        </authorList>
    </citation>
    <scope>NUCLEOTIDE SEQUENCE</scope>
    <source>
        <tissue evidence="1">Shoot tissue taken approximately 20 cm above the soil surface</tissue>
    </source>
</reference>
<sequence length="18" mass="2291">MRQKTYHSADKRIIRMQQ</sequence>
<evidence type="ECO:0000313" key="1">
    <source>
        <dbReference type="EMBL" id="JAE09964.1"/>
    </source>
</evidence>
<accession>A0A0A9FFG0</accession>
<dbReference type="AlphaFoldDB" id="A0A0A9FFG0"/>
<organism evidence="1">
    <name type="scientific">Arundo donax</name>
    <name type="common">Giant reed</name>
    <name type="synonym">Donax arundinaceus</name>
    <dbReference type="NCBI Taxonomy" id="35708"/>
    <lineage>
        <taxon>Eukaryota</taxon>
        <taxon>Viridiplantae</taxon>
        <taxon>Streptophyta</taxon>
        <taxon>Embryophyta</taxon>
        <taxon>Tracheophyta</taxon>
        <taxon>Spermatophyta</taxon>
        <taxon>Magnoliopsida</taxon>
        <taxon>Liliopsida</taxon>
        <taxon>Poales</taxon>
        <taxon>Poaceae</taxon>
        <taxon>PACMAD clade</taxon>
        <taxon>Arundinoideae</taxon>
        <taxon>Arundineae</taxon>
        <taxon>Arundo</taxon>
    </lineage>
</organism>